<evidence type="ECO:0000313" key="7">
    <source>
        <dbReference type="Proteomes" id="UP000886893"/>
    </source>
</evidence>
<dbReference type="PROSITE" id="PS51192">
    <property type="entry name" value="HELICASE_ATP_BIND_1"/>
    <property type="match status" value="1"/>
</dbReference>
<reference evidence="6" key="2">
    <citation type="journal article" date="2021" name="PeerJ">
        <title>Extensive microbial diversity within the chicken gut microbiome revealed by metagenomics and culture.</title>
        <authorList>
            <person name="Gilroy R."/>
            <person name="Ravi A."/>
            <person name="Getino M."/>
            <person name="Pursley I."/>
            <person name="Horton D.L."/>
            <person name="Alikhan N.F."/>
            <person name="Baker D."/>
            <person name="Gharbi K."/>
            <person name="Hall N."/>
            <person name="Watson M."/>
            <person name="Adriaenssens E.M."/>
            <person name="Foster-Nyarko E."/>
            <person name="Jarju S."/>
            <person name="Secka A."/>
            <person name="Antonio M."/>
            <person name="Oren A."/>
            <person name="Chaudhuri R.R."/>
            <person name="La Ragione R."/>
            <person name="Hildebrand F."/>
            <person name="Pallen M.J."/>
        </authorList>
    </citation>
    <scope>NUCLEOTIDE SEQUENCE</scope>
    <source>
        <strain evidence="6">14508</strain>
    </source>
</reference>
<dbReference type="InterPro" id="IPR001650">
    <property type="entry name" value="Helicase_C-like"/>
</dbReference>
<dbReference type="SUPFAM" id="SSF52540">
    <property type="entry name" value="P-loop containing nucleoside triphosphate hydrolases"/>
    <property type="match status" value="1"/>
</dbReference>
<feature type="domain" description="Helicase ATP-binding" evidence="4">
    <location>
        <begin position="66"/>
        <end position="211"/>
    </location>
</feature>
<dbReference type="InterPro" id="IPR006935">
    <property type="entry name" value="Helicase/UvrB_N"/>
</dbReference>
<proteinExistence type="predicted"/>
<keyword evidence="6" id="KW-0347">Helicase</keyword>
<dbReference type="GO" id="GO:0006310">
    <property type="term" value="P:DNA recombination"/>
    <property type="evidence" value="ECO:0007669"/>
    <property type="project" value="TreeGrafter"/>
</dbReference>
<keyword evidence="3" id="KW-0238">DNA-binding</keyword>
<dbReference type="AlphaFoldDB" id="A0A9D1G8V5"/>
<dbReference type="PANTHER" id="PTHR30580:SF1">
    <property type="entry name" value="COMF OPERON PROTEIN 1"/>
    <property type="match status" value="1"/>
</dbReference>
<dbReference type="InterPro" id="IPR014001">
    <property type="entry name" value="Helicase_ATP-bd"/>
</dbReference>
<feature type="domain" description="Helicase C-terminal" evidence="5">
    <location>
        <begin position="232"/>
        <end position="367"/>
    </location>
</feature>
<accession>A0A9D1G8V5</accession>
<evidence type="ECO:0000259" key="4">
    <source>
        <dbReference type="PROSITE" id="PS51192"/>
    </source>
</evidence>
<dbReference type="GO" id="GO:0016787">
    <property type="term" value="F:hydrolase activity"/>
    <property type="evidence" value="ECO:0007669"/>
    <property type="project" value="InterPro"/>
</dbReference>
<gene>
    <name evidence="6" type="ORF">IAD04_03495</name>
</gene>
<keyword evidence="1" id="KW-0547">Nucleotide-binding</keyword>
<comment type="caution">
    <text evidence="6">The sequence shown here is derived from an EMBL/GenBank/DDBJ whole genome shotgun (WGS) entry which is preliminary data.</text>
</comment>
<organism evidence="6 7">
    <name type="scientific">Candidatus Caccosoma faecigallinarum</name>
    <dbReference type="NCBI Taxonomy" id="2840720"/>
    <lineage>
        <taxon>Bacteria</taxon>
        <taxon>Bacillati</taxon>
        <taxon>Bacillota</taxon>
        <taxon>Bacillota incertae sedis</taxon>
        <taxon>Candidatus Caccosoma</taxon>
    </lineage>
</organism>
<dbReference type="GO" id="GO:0003677">
    <property type="term" value="F:DNA binding"/>
    <property type="evidence" value="ECO:0007669"/>
    <property type="project" value="UniProtKB-KW"/>
</dbReference>
<evidence type="ECO:0000313" key="6">
    <source>
        <dbReference type="EMBL" id="HIT17430.1"/>
    </source>
</evidence>
<dbReference type="GO" id="GO:0043138">
    <property type="term" value="F:3'-5' DNA helicase activity"/>
    <property type="evidence" value="ECO:0007669"/>
    <property type="project" value="TreeGrafter"/>
</dbReference>
<dbReference type="Pfam" id="PF04851">
    <property type="entry name" value="ResIII"/>
    <property type="match status" value="1"/>
</dbReference>
<evidence type="ECO:0000256" key="1">
    <source>
        <dbReference type="ARBA" id="ARBA00022741"/>
    </source>
</evidence>
<dbReference type="Pfam" id="PF00271">
    <property type="entry name" value="Helicase_C"/>
    <property type="match status" value="1"/>
</dbReference>
<evidence type="ECO:0000256" key="2">
    <source>
        <dbReference type="ARBA" id="ARBA00022840"/>
    </source>
</evidence>
<reference evidence="6" key="1">
    <citation type="submission" date="2020-10" db="EMBL/GenBank/DDBJ databases">
        <authorList>
            <person name="Gilroy R."/>
        </authorList>
    </citation>
    <scope>NUCLEOTIDE SEQUENCE</scope>
    <source>
        <strain evidence="6">14508</strain>
    </source>
</reference>
<dbReference type="PROSITE" id="PS51194">
    <property type="entry name" value="HELICASE_CTER"/>
    <property type="match status" value="1"/>
</dbReference>
<dbReference type="PANTHER" id="PTHR30580">
    <property type="entry name" value="PRIMOSOMAL PROTEIN N"/>
    <property type="match status" value="1"/>
</dbReference>
<dbReference type="Gene3D" id="3.40.50.300">
    <property type="entry name" value="P-loop containing nucleotide triphosphate hydrolases"/>
    <property type="match status" value="2"/>
</dbReference>
<dbReference type="SMART" id="SM00490">
    <property type="entry name" value="HELICc"/>
    <property type="match status" value="1"/>
</dbReference>
<keyword evidence="6" id="KW-0378">Hydrolase</keyword>
<dbReference type="GO" id="GO:0006270">
    <property type="term" value="P:DNA replication initiation"/>
    <property type="evidence" value="ECO:0007669"/>
    <property type="project" value="TreeGrafter"/>
</dbReference>
<dbReference type="InterPro" id="IPR027417">
    <property type="entry name" value="P-loop_NTPase"/>
</dbReference>
<dbReference type="GO" id="GO:0005524">
    <property type="term" value="F:ATP binding"/>
    <property type="evidence" value="ECO:0007669"/>
    <property type="project" value="UniProtKB-KW"/>
</dbReference>
<sequence>MFKCKNCNSYQKRYIGYLDNQPYCRKCILLKEKTFEVKNYQPNKEYHAKLTYDLTKTQQKAAQEILSFIKQGKSVLVDAVCGAGKTEIVYTTIEYFLNQGKKIGFTIPRKDVVIELYHRLKKDYPQVDVIAVYGNHTQKLEGQIIVLTTYQLYRYHQHFDLLILDEADAFPFYNRLFLKRSCKGPIIYLSATFNTWYLKKIPQQVQVHRRFHNVDLPIPKIILTLPFLQNKYLIQSLKKFKAIKKQVLIFVPTIFIGKALAKKLTIPFVYAGLSSKQQIVDDFKNKQFSFLLTTTILERGITIDDIQVIIYQAEHSLFDLKTLVQICGRVGRKKAHPNGEIIFICSQKTLAIKACLKTLKSKNNTIV</sequence>
<dbReference type="EMBL" id="DVKI01000110">
    <property type="protein sequence ID" value="HIT17430.1"/>
    <property type="molecule type" value="Genomic_DNA"/>
</dbReference>
<evidence type="ECO:0000259" key="5">
    <source>
        <dbReference type="PROSITE" id="PS51194"/>
    </source>
</evidence>
<keyword evidence="2" id="KW-0067">ATP-binding</keyword>
<dbReference type="SMART" id="SM00487">
    <property type="entry name" value="DEXDc"/>
    <property type="match status" value="1"/>
</dbReference>
<name>A0A9D1G8V5_9FIRM</name>
<dbReference type="Proteomes" id="UP000886893">
    <property type="component" value="Unassembled WGS sequence"/>
</dbReference>
<dbReference type="GO" id="GO:0006302">
    <property type="term" value="P:double-strand break repair"/>
    <property type="evidence" value="ECO:0007669"/>
    <property type="project" value="TreeGrafter"/>
</dbReference>
<evidence type="ECO:0000256" key="3">
    <source>
        <dbReference type="ARBA" id="ARBA00023125"/>
    </source>
</evidence>
<protein>
    <submittedName>
        <fullName evidence="6">DEAD/DEAH box helicase family protein</fullName>
    </submittedName>
</protein>